<dbReference type="GO" id="GO:0003677">
    <property type="term" value="F:DNA binding"/>
    <property type="evidence" value="ECO:0007669"/>
    <property type="project" value="InterPro"/>
</dbReference>
<dbReference type="GO" id="GO:0032259">
    <property type="term" value="P:methylation"/>
    <property type="evidence" value="ECO:0007669"/>
    <property type="project" value="UniProtKB-KW"/>
</dbReference>
<organism evidence="5">
    <name type="scientific">marine sediment metagenome</name>
    <dbReference type="NCBI Taxonomy" id="412755"/>
    <lineage>
        <taxon>unclassified sequences</taxon>
        <taxon>metagenomes</taxon>
        <taxon>ecological metagenomes</taxon>
    </lineage>
</organism>
<comment type="caution">
    <text evidence="5">The sequence shown here is derived from an EMBL/GenBank/DDBJ whole genome shotgun (WGS) entry which is preliminary data.</text>
</comment>
<accession>X1NK63</accession>
<dbReference type="InterPro" id="IPR002295">
    <property type="entry name" value="N4/N6-MTase_EcoPI_Mod-like"/>
</dbReference>
<proteinExistence type="predicted"/>
<feature type="non-terminal residue" evidence="5">
    <location>
        <position position="1"/>
    </location>
</feature>
<feature type="domain" description="DNA methylase N-4/N-6" evidence="4">
    <location>
        <begin position="1"/>
        <end position="176"/>
    </location>
</feature>
<protein>
    <recommendedName>
        <fullName evidence="4">DNA methylase N-4/N-6 domain-containing protein</fullName>
    </recommendedName>
</protein>
<dbReference type="EMBL" id="BARV01020966">
    <property type="protein sequence ID" value="GAI19074.1"/>
    <property type="molecule type" value="Genomic_DNA"/>
</dbReference>
<sequence length="273" mass="31399">KAIMDEIFGENNFINEIIWKSMAGVKGNVKDSFPKQTETILFYSKQSNRLFNPHFKPLTEKYIKQFYKYVDKDGRKYRKAGGGRPDHYRYYLDESKGTPISNLWDDIINIQASSKENMGFPTQKPEALLERIIKASSNEGDIILDCFAGSGTTGAVAEKLGRKWVIIDSSKLAIYTMQKRMLNLRAKIGNKGRILKPKPFVLHNAGLYLDSGFIEKMDEADYRKFVLELFNAEPSEHKIKGVQFHGILNNRPVMVFSQNDYLTHEFIDDLHKT</sequence>
<feature type="non-terminal residue" evidence="5">
    <location>
        <position position="273"/>
    </location>
</feature>
<dbReference type="SUPFAM" id="SSF53335">
    <property type="entry name" value="S-adenosyl-L-methionine-dependent methyltransferases"/>
    <property type="match status" value="1"/>
</dbReference>
<dbReference type="Gene3D" id="3.40.50.150">
    <property type="entry name" value="Vaccinia Virus protein VP39"/>
    <property type="match status" value="1"/>
</dbReference>
<evidence type="ECO:0000259" key="4">
    <source>
        <dbReference type="Pfam" id="PF01555"/>
    </source>
</evidence>
<dbReference type="InterPro" id="IPR029063">
    <property type="entry name" value="SAM-dependent_MTases_sf"/>
</dbReference>
<gene>
    <name evidence="5" type="ORF">S06H3_34851</name>
</gene>
<dbReference type="GO" id="GO:0008170">
    <property type="term" value="F:N-methyltransferase activity"/>
    <property type="evidence" value="ECO:0007669"/>
    <property type="project" value="InterPro"/>
</dbReference>
<evidence type="ECO:0000256" key="3">
    <source>
        <dbReference type="ARBA" id="ARBA00022691"/>
    </source>
</evidence>
<reference evidence="5" key="1">
    <citation type="journal article" date="2014" name="Front. Microbiol.">
        <title>High frequency of phylogenetically diverse reductive dehalogenase-homologous genes in deep subseafloor sedimentary metagenomes.</title>
        <authorList>
            <person name="Kawai M."/>
            <person name="Futagami T."/>
            <person name="Toyoda A."/>
            <person name="Takaki Y."/>
            <person name="Nishi S."/>
            <person name="Hori S."/>
            <person name="Arai W."/>
            <person name="Tsubouchi T."/>
            <person name="Morono Y."/>
            <person name="Uchiyama I."/>
            <person name="Ito T."/>
            <person name="Fujiyama A."/>
            <person name="Inagaki F."/>
            <person name="Takami H."/>
        </authorList>
    </citation>
    <scope>NUCLEOTIDE SEQUENCE</scope>
    <source>
        <strain evidence="5">Expedition CK06-06</strain>
    </source>
</reference>
<evidence type="ECO:0000256" key="2">
    <source>
        <dbReference type="ARBA" id="ARBA00022679"/>
    </source>
</evidence>
<evidence type="ECO:0000256" key="1">
    <source>
        <dbReference type="ARBA" id="ARBA00022603"/>
    </source>
</evidence>
<evidence type="ECO:0000313" key="5">
    <source>
        <dbReference type="EMBL" id="GAI19074.1"/>
    </source>
</evidence>
<dbReference type="Pfam" id="PF01555">
    <property type="entry name" value="N6_N4_Mtase"/>
    <property type="match status" value="1"/>
</dbReference>
<dbReference type="AlphaFoldDB" id="X1NK63"/>
<name>X1NK63_9ZZZZ</name>
<keyword evidence="1" id="KW-0489">Methyltransferase</keyword>
<dbReference type="InterPro" id="IPR002941">
    <property type="entry name" value="DNA_methylase_N4/N6"/>
</dbReference>
<keyword evidence="3" id="KW-0949">S-adenosyl-L-methionine</keyword>
<dbReference type="PRINTS" id="PR00506">
    <property type="entry name" value="D21N6MTFRASE"/>
</dbReference>
<keyword evidence="2" id="KW-0808">Transferase</keyword>